<organism evidence="1 2">
    <name type="scientific">Hygrophoropsis aurantiaca</name>
    <dbReference type="NCBI Taxonomy" id="72124"/>
    <lineage>
        <taxon>Eukaryota</taxon>
        <taxon>Fungi</taxon>
        <taxon>Dikarya</taxon>
        <taxon>Basidiomycota</taxon>
        <taxon>Agaricomycotina</taxon>
        <taxon>Agaricomycetes</taxon>
        <taxon>Agaricomycetidae</taxon>
        <taxon>Boletales</taxon>
        <taxon>Coniophorineae</taxon>
        <taxon>Hygrophoropsidaceae</taxon>
        <taxon>Hygrophoropsis</taxon>
    </lineage>
</organism>
<proteinExistence type="predicted"/>
<dbReference type="Proteomes" id="UP000790377">
    <property type="component" value="Unassembled WGS sequence"/>
</dbReference>
<evidence type="ECO:0000313" key="2">
    <source>
        <dbReference type="Proteomes" id="UP000790377"/>
    </source>
</evidence>
<sequence length="93" mass="11026">LGEDHYLITLLLRQFPMHKTQFARDAYAFAATPNDWKILLSQRRRWINSTTSLIMIGAVYGLQALVFILRRKWDMVGWMVFYILAITIFPFML</sequence>
<gene>
    <name evidence="1" type="ORF">BJ138DRAFT_966808</name>
</gene>
<comment type="caution">
    <text evidence="1">The sequence shown here is derived from an EMBL/GenBank/DDBJ whole genome shotgun (WGS) entry which is preliminary data.</text>
</comment>
<evidence type="ECO:0000313" key="1">
    <source>
        <dbReference type="EMBL" id="KAH7906438.1"/>
    </source>
</evidence>
<name>A0ACB8A0D2_9AGAM</name>
<keyword evidence="2" id="KW-1185">Reference proteome</keyword>
<feature type="non-terminal residue" evidence="1">
    <location>
        <position position="93"/>
    </location>
</feature>
<feature type="non-terminal residue" evidence="1">
    <location>
        <position position="1"/>
    </location>
</feature>
<accession>A0ACB8A0D2</accession>
<dbReference type="EMBL" id="MU268019">
    <property type="protein sequence ID" value="KAH7906438.1"/>
    <property type="molecule type" value="Genomic_DNA"/>
</dbReference>
<reference evidence="1" key="1">
    <citation type="journal article" date="2021" name="New Phytol.">
        <title>Evolutionary innovations through gain and loss of genes in the ectomycorrhizal Boletales.</title>
        <authorList>
            <person name="Wu G."/>
            <person name="Miyauchi S."/>
            <person name="Morin E."/>
            <person name="Kuo A."/>
            <person name="Drula E."/>
            <person name="Varga T."/>
            <person name="Kohler A."/>
            <person name="Feng B."/>
            <person name="Cao Y."/>
            <person name="Lipzen A."/>
            <person name="Daum C."/>
            <person name="Hundley H."/>
            <person name="Pangilinan J."/>
            <person name="Johnson J."/>
            <person name="Barry K."/>
            <person name="LaButti K."/>
            <person name="Ng V."/>
            <person name="Ahrendt S."/>
            <person name="Min B."/>
            <person name="Choi I.G."/>
            <person name="Park H."/>
            <person name="Plett J.M."/>
            <person name="Magnuson J."/>
            <person name="Spatafora J.W."/>
            <person name="Nagy L.G."/>
            <person name="Henrissat B."/>
            <person name="Grigoriev I.V."/>
            <person name="Yang Z.L."/>
            <person name="Xu J."/>
            <person name="Martin F.M."/>
        </authorList>
    </citation>
    <scope>NUCLEOTIDE SEQUENCE</scope>
    <source>
        <strain evidence="1">ATCC 28755</strain>
    </source>
</reference>
<protein>
    <submittedName>
        <fullName evidence="1">Chitin synthase-domain-containing protein</fullName>
    </submittedName>
</protein>